<feature type="region of interest" description="Disordered" evidence="1">
    <location>
        <begin position="22"/>
        <end position="69"/>
    </location>
</feature>
<feature type="compositionally biased region" description="Polar residues" evidence="1">
    <location>
        <begin position="129"/>
        <end position="140"/>
    </location>
</feature>
<keyword evidence="3" id="KW-1185">Reference proteome</keyword>
<reference evidence="2 3" key="1">
    <citation type="journal article" date="2017" name="PLoS Biol.">
        <title>The sea cucumber genome provides insights into morphological evolution and visceral regeneration.</title>
        <authorList>
            <person name="Zhang X."/>
            <person name="Sun L."/>
            <person name="Yuan J."/>
            <person name="Sun Y."/>
            <person name="Gao Y."/>
            <person name="Zhang L."/>
            <person name="Li S."/>
            <person name="Dai H."/>
            <person name="Hamel J.F."/>
            <person name="Liu C."/>
            <person name="Yu Y."/>
            <person name="Liu S."/>
            <person name="Lin W."/>
            <person name="Guo K."/>
            <person name="Jin S."/>
            <person name="Xu P."/>
            <person name="Storey K.B."/>
            <person name="Huan P."/>
            <person name="Zhang T."/>
            <person name="Zhou Y."/>
            <person name="Zhang J."/>
            <person name="Lin C."/>
            <person name="Li X."/>
            <person name="Xing L."/>
            <person name="Huo D."/>
            <person name="Sun M."/>
            <person name="Wang L."/>
            <person name="Mercier A."/>
            <person name="Li F."/>
            <person name="Yang H."/>
            <person name="Xiang J."/>
        </authorList>
    </citation>
    <scope>NUCLEOTIDE SEQUENCE [LARGE SCALE GENOMIC DNA]</scope>
    <source>
        <strain evidence="2">Shaxun</strain>
        <tissue evidence="2">Muscle</tissue>
    </source>
</reference>
<feature type="non-terminal residue" evidence="2">
    <location>
        <position position="1"/>
    </location>
</feature>
<evidence type="ECO:0000256" key="1">
    <source>
        <dbReference type="SAM" id="MobiDB-lite"/>
    </source>
</evidence>
<dbReference type="AlphaFoldDB" id="A0A2G8KUT4"/>
<accession>A0A2G8KUT4</accession>
<dbReference type="Proteomes" id="UP000230750">
    <property type="component" value="Unassembled WGS sequence"/>
</dbReference>
<dbReference type="OrthoDB" id="10262005at2759"/>
<feature type="region of interest" description="Disordered" evidence="1">
    <location>
        <begin position="92"/>
        <end position="158"/>
    </location>
</feature>
<comment type="caution">
    <text evidence="2">The sequence shown here is derived from an EMBL/GenBank/DDBJ whole genome shotgun (WGS) entry which is preliminary data.</text>
</comment>
<proteinExistence type="predicted"/>
<sequence length="158" mass="17879">VLDGKEINDTEKKFLLSWKEAKEAKKRQKLEDVERHRVSDIYVEDRGNQNGKELPPVHPPNGSRWNRNPNSIYVMPAMVGQRSKFDAILAKSASLPPSANRPKENPLAVTRRSYTDLDRPPKSQARPPQHSTIMDNSPINLPSREPDADMVNHIIPAS</sequence>
<feature type="compositionally biased region" description="Basic and acidic residues" evidence="1">
    <location>
        <begin position="22"/>
        <end position="47"/>
    </location>
</feature>
<evidence type="ECO:0000313" key="2">
    <source>
        <dbReference type="EMBL" id="PIK51732.1"/>
    </source>
</evidence>
<evidence type="ECO:0000313" key="3">
    <source>
        <dbReference type="Proteomes" id="UP000230750"/>
    </source>
</evidence>
<name>A0A2G8KUT4_STIJA</name>
<gene>
    <name evidence="2" type="ORF">BSL78_11363</name>
</gene>
<organism evidence="2 3">
    <name type="scientific">Stichopus japonicus</name>
    <name type="common">Sea cucumber</name>
    <dbReference type="NCBI Taxonomy" id="307972"/>
    <lineage>
        <taxon>Eukaryota</taxon>
        <taxon>Metazoa</taxon>
        <taxon>Echinodermata</taxon>
        <taxon>Eleutherozoa</taxon>
        <taxon>Echinozoa</taxon>
        <taxon>Holothuroidea</taxon>
        <taxon>Aspidochirotacea</taxon>
        <taxon>Aspidochirotida</taxon>
        <taxon>Stichopodidae</taxon>
        <taxon>Apostichopus</taxon>
    </lineage>
</organism>
<dbReference type="EMBL" id="MRZV01000358">
    <property type="protein sequence ID" value="PIK51732.1"/>
    <property type="molecule type" value="Genomic_DNA"/>
</dbReference>
<protein>
    <submittedName>
        <fullName evidence="2">Uncharacterized protein</fullName>
    </submittedName>
</protein>